<evidence type="ECO:0000256" key="2">
    <source>
        <dbReference type="ARBA" id="ARBA00005300"/>
    </source>
</evidence>
<feature type="domain" description="RNase H type-1" evidence="9">
    <location>
        <begin position="73"/>
        <end position="200"/>
    </location>
</feature>
<evidence type="ECO:0000259" key="9">
    <source>
        <dbReference type="PROSITE" id="PS50879"/>
    </source>
</evidence>
<keyword evidence="7" id="KW-0378">Hydrolase</keyword>
<evidence type="ECO:0000256" key="6">
    <source>
        <dbReference type="ARBA" id="ARBA00022759"/>
    </source>
</evidence>
<dbReference type="OrthoDB" id="411823at2759"/>
<dbReference type="Proteomes" id="UP000499080">
    <property type="component" value="Unassembled WGS sequence"/>
</dbReference>
<dbReference type="GO" id="GO:0043137">
    <property type="term" value="P:DNA replication, removal of RNA primer"/>
    <property type="evidence" value="ECO:0007669"/>
    <property type="project" value="TreeGrafter"/>
</dbReference>
<keyword evidence="5" id="KW-0479">Metal-binding</keyword>
<organism evidence="10 11">
    <name type="scientific">Araneus ventricosus</name>
    <name type="common">Orbweaver spider</name>
    <name type="synonym">Epeira ventricosa</name>
    <dbReference type="NCBI Taxonomy" id="182803"/>
    <lineage>
        <taxon>Eukaryota</taxon>
        <taxon>Metazoa</taxon>
        <taxon>Ecdysozoa</taxon>
        <taxon>Arthropoda</taxon>
        <taxon>Chelicerata</taxon>
        <taxon>Arachnida</taxon>
        <taxon>Araneae</taxon>
        <taxon>Araneomorphae</taxon>
        <taxon>Entelegynae</taxon>
        <taxon>Araneoidea</taxon>
        <taxon>Araneidae</taxon>
        <taxon>Araneus</taxon>
    </lineage>
</organism>
<dbReference type="Gene3D" id="3.30.420.10">
    <property type="entry name" value="Ribonuclease H-like superfamily/Ribonuclease H"/>
    <property type="match status" value="1"/>
</dbReference>
<feature type="region of interest" description="Disordered" evidence="8">
    <location>
        <begin position="1"/>
        <end position="27"/>
    </location>
</feature>
<dbReference type="AlphaFoldDB" id="A0A4Y2PS55"/>
<evidence type="ECO:0000256" key="8">
    <source>
        <dbReference type="SAM" id="MobiDB-lite"/>
    </source>
</evidence>
<protein>
    <recommendedName>
        <fullName evidence="3">ribonuclease H</fullName>
        <ecNumber evidence="3">3.1.26.4</ecNumber>
    </recommendedName>
</protein>
<comment type="caution">
    <text evidence="10">The sequence shown here is derived from an EMBL/GenBank/DDBJ whole genome shotgun (WGS) entry which is preliminary data.</text>
</comment>
<dbReference type="InterPro" id="IPR036397">
    <property type="entry name" value="RNaseH_sf"/>
</dbReference>
<accession>A0A4Y2PS55</accession>
<dbReference type="InterPro" id="IPR012337">
    <property type="entry name" value="RNaseH-like_sf"/>
</dbReference>
<sequence length="352" mass="39719">MRSFGHESAILPRGFGPKSTIENKSKTCSETTSNYNNINFNPNNYEDSTTSTKFHPEIFQLEDRISLKKQFLIVPGLNIYTDGSKIEDKTGRAFCVMEEDTAKNEWMAQLSSFNTVFQAELLAIQEACLWASKTNQQIKVWSDSESSLHSTASIDTKSPIAQQTQEILLKSTNIKLGWIKAHVGYSGNEAADVLAKKATQEGIPTFIPAPRNHIKSLLQKESIIRCQKEWDNGETGRSVHNVLTKVKTTPTPWQRPEIMFVTGHGPFPTYLKRFNIRSSDSCGCGKLGNPLHYATSCLFTTSYHLTRPSADLEPLWWKRVMNNNNSRAKIKKLIHFIAENETLLFPKDGDNN</sequence>
<dbReference type="InterPro" id="IPR002156">
    <property type="entry name" value="RNaseH_domain"/>
</dbReference>
<dbReference type="EMBL" id="BGPR01011999">
    <property type="protein sequence ID" value="GBN54019.1"/>
    <property type="molecule type" value="Genomic_DNA"/>
</dbReference>
<evidence type="ECO:0000256" key="7">
    <source>
        <dbReference type="ARBA" id="ARBA00022801"/>
    </source>
</evidence>
<dbReference type="Pfam" id="PF00075">
    <property type="entry name" value="RNase_H"/>
    <property type="match status" value="1"/>
</dbReference>
<keyword evidence="11" id="KW-1185">Reference proteome</keyword>
<reference evidence="10 11" key="1">
    <citation type="journal article" date="2019" name="Sci. Rep.">
        <title>Orb-weaving spider Araneus ventricosus genome elucidates the spidroin gene catalogue.</title>
        <authorList>
            <person name="Kono N."/>
            <person name="Nakamura H."/>
            <person name="Ohtoshi R."/>
            <person name="Moran D.A.P."/>
            <person name="Shinohara A."/>
            <person name="Yoshida Y."/>
            <person name="Fujiwara M."/>
            <person name="Mori M."/>
            <person name="Tomita M."/>
            <person name="Arakawa K."/>
        </authorList>
    </citation>
    <scope>NUCLEOTIDE SEQUENCE [LARGE SCALE GENOMIC DNA]</scope>
</reference>
<dbReference type="SUPFAM" id="SSF53098">
    <property type="entry name" value="Ribonuclease H-like"/>
    <property type="match status" value="1"/>
</dbReference>
<proteinExistence type="inferred from homology"/>
<dbReference type="PANTHER" id="PTHR10642:SF26">
    <property type="entry name" value="RIBONUCLEASE H1"/>
    <property type="match status" value="1"/>
</dbReference>
<evidence type="ECO:0000313" key="10">
    <source>
        <dbReference type="EMBL" id="GBN54019.1"/>
    </source>
</evidence>
<dbReference type="PROSITE" id="PS50879">
    <property type="entry name" value="RNASE_H_1"/>
    <property type="match status" value="1"/>
</dbReference>
<dbReference type="GO" id="GO:0003676">
    <property type="term" value="F:nucleic acid binding"/>
    <property type="evidence" value="ECO:0007669"/>
    <property type="project" value="InterPro"/>
</dbReference>
<evidence type="ECO:0000313" key="11">
    <source>
        <dbReference type="Proteomes" id="UP000499080"/>
    </source>
</evidence>
<comment type="catalytic activity">
    <reaction evidence="1">
        <text>Endonucleolytic cleavage to 5'-phosphomonoester.</text>
        <dbReference type="EC" id="3.1.26.4"/>
    </reaction>
</comment>
<dbReference type="InterPro" id="IPR050092">
    <property type="entry name" value="RNase_H"/>
</dbReference>
<evidence type="ECO:0000256" key="4">
    <source>
        <dbReference type="ARBA" id="ARBA00022722"/>
    </source>
</evidence>
<dbReference type="GO" id="GO:0004523">
    <property type="term" value="F:RNA-DNA hybrid ribonuclease activity"/>
    <property type="evidence" value="ECO:0007669"/>
    <property type="project" value="UniProtKB-EC"/>
</dbReference>
<name>A0A4Y2PS55_ARAVE</name>
<evidence type="ECO:0000256" key="3">
    <source>
        <dbReference type="ARBA" id="ARBA00012180"/>
    </source>
</evidence>
<evidence type="ECO:0000256" key="1">
    <source>
        <dbReference type="ARBA" id="ARBA00000077"/>
    </source>
</evidence>
<gene>
    <name evidence="10" type="ORF">AVEN_232193_1</name>
</gene>
<dbReference type="GO" id="GO:0046872">
    <property type="term" value="F:metal ion binding"/>
    <property type="evidence" value="ECO:0007669"/>
    <property type="project" value="UniProtKB-KW"/>
</dbReference>
<keyword evidence="4" id="KW-0540">Nuclease</keyword>
<dbReference type="PANTHER" id="PTHR10642">
    <property type="entry name" value="RIBONUCLEASE H1"/>
    <property type="match status" value="1"/>
</dbReference>
<dbReference type="EC" id="3.1.26.4" evidence="3"/>
<comment type="similarity">
    <text evidence="2">Belongs to the RNase H family.</text>
</comment>
<evidence type="ECO:0000256" key="5">
    <source>
        <dbReference type="ARBA" id="ARBA00022723"/>
    </source>
</evidence>
<dbReference type="CDD" id="cd09276">
    <property type="entry name" value="Rnase_HI_RT_non_LTR"/>
    <property type="match status" value="1"/>
</dbReference>
<keyword evidence="6" id="KW-0255">Endonuclease</keyword>